<feature type="region of interest" description="Disordered" evidence="1">
    <location>
        <begin position="38"/>
        <end position="67"/>
    </location>
</feature>
<sequence>MSPQVVRKPRRYLDSGRLTQFRPRVTRGHGFQDVLRADRCDQEEDPHVARSRGGQTKSRSRAGLTQNKTTRMDCTWACSSPTVEETKSYL</sequence>
<dbReference type="Proteomes" id="UP000887013">
    <property type="component" value="Unassembled WGS sequence"/>
</dbReference>
<accession>A0A8X6UK04</accession>
<evidence type="ECO:0000313" key="2">
    <source>
        <dbReference type="EMBL" id="GFU29267.1"/>
    </source>
</evidence>
<reference evidence="2" key="1">
    <citation type="submission" date="2020-08" db="EMBL/GenBank/DDBJ databases">
        <title>Multicomponent nature underlies the extraordinary mechanical properties of spider dragline silk.</title>
        <authorList>
            <person name="Kono N."/>
            <person name="Nakamura H."/>
            <person name="Mori M."/>
            <person name="Yoshida Y."/>
            <person name="Ohtoshi R."/>
            <person name="Malay A.D."/>
            <person name="Moran D.A.P."/>
            <person name="Tomita M."/>
            <person name="Numata K."/>
            <person name="Arakawa K."/>
        </authorList>
    </citation>
    <scope>NUCLEOTIDE SEQUENCE</scope>
</reference>
<evidence type="ECO:0000313" key="3">
    <source>
        <dbReference type="Proteomes" id="UP000887013"/>
    </source>
</evidence>
<organism evidence="2 3">
    <name type="scientific">Nephila pilipes</name>
    <name type="common">Giant wood spider</name>
    <name type="synonym">Nephila maculata</name>
    <dbReference type="NCBI Taxonomy" id="299642"/>
    <lineage>
        <taxon>Eukaryota</taxon>
        <taxon>Metazoa</taxon>
        <taxon>Ecdysozoa</taxon>
        <taxon>Arthropoda</taxon>
        <taxon>Chelicerata</taxon>
        <taxon>Arachnida</taxon>
        <taxon>Araneae</taxon>
        <taxon>Araneomorphae</taxon>
        <taxon>Entelegynae</taxon>
        <taxon>Araneoidea</taxon>
        <taxon>Nephilidae</taxon>
        <taxon>Nephila</taxon>
    </lineage>
</organism>
<feature type="compositionally biased region" description="Basic and acidic residues" evidence="1">
    <location>
        <begin position="38"/>
        <end position="48"/>
    </location>
</feature>
<protein>
    <submittedName>
        <fullName evidence="2">Uncharacterized protein</fullName>
    </submittedName>
</protein>
<dbReference type="AlphaFoldDB" id="A0A8X6UK04"/>
<feature type="compositionally biased region" description="Polar residues" evidence="1">
    <location>
        <begin position="53"/>
        <end position="67"/>
    </location>
</feature>
<comment type="caution">
    <text evidence="2">The sequence shown here is derived from an EMBL/GenBank/DDBJ whole genome shotgun (WGS) entry which is preliminary data.</text>
</comment>
<evidence type="ECO:0000256" key="1">
    <source>
        <dbReference type="SAM" id="MobiDB-lite"/>
    </source>
</evidence>
<keyword evidence="3" id="KW-1185">Reference proteome</keyword>
<dbReference type="EMBL" id="BMAW01033227">
    <property type="protein sequence ID" value="GFU29267.1"/>
    <property type="molecule type" value="Genomic_DNA"/>
</dbReference>
<proteinExistence type="predicted"/>
<gene>
    <name evidence="2" type="ORF">NPIL_321501</name>
</gene>
<name>A0A8X6UK04_NEPPI</name>